<dbReference type="PANTHER" id="PTHR35090">
    <property type="entry name" value="DNA-DIRECTED RNA POLYMERASE SUBUNIT I"/>
    <property type="match status" value="1"/>
</dbReference>
<dbReference type="PANTHER" id="PTHR35090:SF1">
    <property type="entry name" value="SLR0144 PROTEIN"/>
    <property type="match status" value="1"/>
</dbReference>
<organism evidence="2 3">
    <name type="scientific">Roseomonas fluvialis</name>
    <dbReference type="NCBI Taxonomy" id="1750527"/>
    <lineage>
        <taxon>Bacteria</taxon>
        <taxon>Pseudomonadati</taxon>
        <taxon>Pseudomonadota</taxon>
        <taxon>Alphaproteobacteria</taxon>
        <taxon>Acetobacterales</taxon>
        <taxon>Roseomonadaceae</taxon>
        <taxon>Roseomonas</taxon>
    </lineage>
</organism>
<feature type="domain" description="4-vinyl reductase 4VR" evidence="1">
    <location>
        <begin position="135"/>
        <end position="196"/>
    </location>
</feature>
<dbReference type="SMART" id="SM00989">
    <property type="entry name" value="V4R"/>
    <property type="match status" value="1"/>
</dbReference>
<dbReference type="Gene3D" id="3.30.1380.20">
    <property type="entry name" value="Trafficking protein particle complex subunit 3"/>
    <property type="match status" value="1"/>
</dbReference>
<name>A0ABN6P3V5_9PROT</name>
<dbReference type="NCBIfam" id="TIGR02019">
    <property type="entry name" value="BchJ"/>
    <property type="match status" value="1"/>
</dbReference>
<dbReference type="EMBL" id="AP025637">
    <property type="protein sequence ID" value="BDG72289.1"/>
    <property type="molecule type" value="Genomic_DNA"/>
</dbReference>
<evidence type="ECO:0000313" key="3">
    <source>
        <dbReference type="Proteomes" id="UP000831327"/>
    </source>
</evidence>
<evidence type="ECO:0000313" key="2">
    <source>
        <dbReference type="EMBL" id="BDG72289.1"/>
    </source>
</evidence>
<proteinExistence type="predicted"/>
<dbReference type="InterPro" id="IPR004096">
    <property type="entry name" value="V4R"/>
</dbReference>
<protein>
    <submittedName>
        <fullName evidence="2">Bacteriochlorophyll 4-vinyl reductase</fullName>
    </submittedName>
</protein>
<dbReference type="Pfam" id="PF02830">
    <property type="entry name" value="V4R"/>
    <property type="match status" value="1"/>
</dbReference>
<dbReference type="Proteomes" id="UP000831327">
    <property type="component" value="Chromosome"/>
</dbReference>
<keyword evidence="3" id="KW-1185">Reference proteome</keyword>
<dbReference type="InterPro" id="IPR010249">
    <property type="entry name" value="BchJ"/>
</dbReference>
<accession>A0ABN6P3V5</accession>
<reference evidence="2 3" key="1">
    <citation type="journal article" date="2016" name="Microbes Environ.">
        <title>Phylogenetically diverse aerobic anoxygenic phototrophic bacteria isolated from epilithic biofilms in Tama river, Japan.</title>
        <authorList>
            <person name="Hirose S."/>
            <person name="Matsuura K."/>
            <person name="Haruta S."/>
        </authorList>
    </citation>
    <scope>NUCLEOTIDE SEQUENCE [LARGE SCALE GENOMIC DNA]</scope>
    <source>
        <strain evidence="2 3">S08</strain>
    </source>
</reference>
<dbReference type="SUPFAM" id="SSF111126">
    <property type="entry name" value="Ligand-binding domain in the NO signalling and Golgi transport"/>
    <property type="match status" value="1"/>
</dbReference>
<sequence>MAHVAARIGPNAVTRLAEALDALRGHADTLAVFARAGLSHRLHEPPERMVDEAEVVALHGALRGLVPRDQAAAIAADAGRRTADYLIAHRIPRVMRAVLPRLPARWAARILLMAIGRHAWTFAGSGHFSVLRGRAVRFSIAGGPLARGGRAAAPVCDYYAATFQGLFRVLVHPATQVVETACEACGAPACIFEARW</sequence>
<gene>
    <name evidence="2" type="ORF">Rmf_22180</name>
</gene>
<dbReference type="RefSeq" id="WP_244459498.1">
    <property type="nucleotide sequence ID" value="NZ_AP025637.1"/>
</dbReference>
<dbReference type="InterPro" id="IPR024096">
    <property type="entry name" value="NO_sig/Golgi_transp_ligand-bd"/>
</dbReference>
<evidence type="ECO:0000259" key="1">
    <source>
        <dbReference type="SMART" id="SM00989"/>
    </source>
</evidence>